<evidence type="ECO:0000313" key="4">
    <source>
        <dbReference type="Proteomes" id="UP000325577"/>
    </source>
</evidence>
<sequence>MSRIAKWKLEKTKVKVVFRLQFHATHIPQTGWDKLFISFIPEDSGKATAKTTKANVRNGTCKWADPIYETTRLFQDSKSKQFDEKLYKFIVSMGSSRSSILGEASINLADYADALKPSAVALPLHGCNSGTILHVTVQLLTSKTGFREFEQQRELRERGLQTGIDVNRHDGSGNGKVSSSEGTTNNQMDKVNTRVRFRPESQELPSLEEEVGLNEDSGVGFDGSSNTSESLNAEKHDTSSTHEIDSLKSTVSGDLNIFSQCQSPQAEKGDPSDHRISAQGSSDWVHGWGSDYSMDNELAIAYEENSKLRGNLEVAESSIFELKQEVSSLQSHADEIGVETQNFAQKLDAEIASGEELERQVSVLKLECSKFRDDLERFKNLKLSPHCASRETSNTDQGHLFQDIQLRWLQGVLVLEDRIRELQNKACLGFHERDFRFLPSDLESLLGVVQDLKQGTGEAISVLNIVPPENTNAKETREMSLHGSEQFASGTGFDMDLYQPEGMLHCLSIPGLVSQHPDSIGSTNAMEGKIFELLRDLDETKSEKESLAKKNGPDGVLL</sequence>
<reference evidence="3 4" key="1">
    <citation type="submission" date="2019-09" db="EMBL/GenBank/DDBJ databases">
        <title>A chromosome-level genome assembly of the Chinese tupelo Nyssa sinensis.</title>
        <authorList>
            <person name="Yang X."/>
            <person name="Kang M."/>
            <person name="Yang Y."/>
            <person name="Xiong H."/>
            <person name="Wang M."/>
            <person name="Zhang Z."/>
            <person name="Wang Z."/>
            <person name="Wu H."/>
            <person name="Ma T."/>
            <person name="Liu J."/>
            <person name="Xi Z."/>
        </authorList>
    </citation>
    <scope>NUCLEOTIDE SEQUENCE [LARGE SCALE GENOMIC DNA]</scope>
    <source>
        <strain evidence="3">J267</strain>
        <tissue evidence="3">Leaf</tissue>
    </source>
</reference>
<evidence type="ECO:0000256" key="1">
    <source>
        <dbReference type="SAM" id="MobiDB-lite"/>
    </source>
</evidence>
<evidence type="ECO:0000259" key="2">
    <source>
        <dbReference type="PROSITE" id="PS51840"/>
    </source>
</evidence>
<evidence type="ECO:0000313" key="3">
    <source>
        <dbReference type="EMBL" id="KAA8522525.1"/>
    </source>
</evidence>
<dbReference type="Proteomes" id="UP000325577">
    <property type="component" value="Linkage Group LG5"/>
</dbReference>
<name>A0A5J4ZUW4_9ASTE</name>
<feature type="domain" description="C2 NT-type" evidence="2">
    <location>
        <begin position="6"/>
        <end position="141"/>
    </location>
</feature>
<feature type="region of interest" description="Disordered" evidence="1">
    <location>
        <begin position="262"/>
        <end position="281"/>
    </location>
</feature>
<feature type="compositionally biased region" description="Basic and acidic residues" evidence="1">
    <location>
        <begin position="267"/>
        <end position="276"/>
    </location>
</feature>
<dbReference type="Pfam" id="PF10358">
    <property type="entry name" value="NT-C2"/>
    <property type="match status" value="1"/>
</dbReference>
<proteinExistence type="predicted"/>
<keyword evidence="4" id="KW-1185">Reference proteome</keyword>
<feature type="region of interest" description="Disordered" evidence="1">
    <location>
        <begin position="160"/>
        <end position="246"/>
    </location>
</feature>
<protein>
    <recommendedName>
        <fullName evidence="2">C2 NT-type domain-containing protein</fullName>
    </recommendedName>
</protein>
<accession>A0A5J4ZUW4</accession>
<dbReference type="AlphaFoldDB" id="A0A5J4ZUW4"/>
<organism evidence="3 4">
    <name type="scientific">Nyssa sinensis</name>
    <dbReference type="NCBI Taxonomy" id="561372"/>
    <lineage>
        <taxon>Eukaryota</taxon>
        <taxon>Viridiplantae</taxon>
        <taxon>Streptophyta</taxon>
        <taxon>Embryophyta</taxon>
        <taxon>Tracheophyta</taxon>
        <taxon>Spermatophyta</taxon>
        <taxon>Magnoliopsida</taxon>
        <taxon>eudicotyledons</taxon>
        <taxon>Gunneridae</taxon>
        <taxon>Pentapetalae</taxon>
        <taxon>asterids</taxon>
        <taxon>Cornales</taxon>
        <taxon>Nyssaceae</taxon>
        <taxon>Nyssa</taxon>
    </lineage>
</organism>
<dbReference type="EMBL" id="CM018048">
    <property type="protein sequence ID" value="KAA8522525.1"/>
    <property type="molecule type" value="Genomic_DNA"/>
</dbReference>
<dbReference type="PROSITE" id="PS51840">
    <property type="entry name" value="C2_NT"/>
    <property type="match status" value="1"/>
</dbReference>
<dbReference type="PANTHER" id="PTHR34452:SF1">
    <property type="entry name" value="SPORULATION-SPECIFIC PROTEIN"/>
    <property type="match status" value="1"/>
</dbReference>
<feature type="compositionally biased region" description="Basic and acidic residues" evidence="1">
    <location>
        <begin position="232"/>
        <end position="246"/>
    </location>
</feature>
<dbReference type="InterPro" id="IPR019448">
    <property type="entry name" value="NT-C2"/>
</dbReference>
<dbReference type="PANTHER" id="PTHR34452">
    <property type="entry name" value="MYOSIN HEAVY CHAIN-RELATED PROTEIN"/>
    <property type="match status" value="1"/>
</dbReference>
<dbReference type="OrthoDB" id="2018427at2759"/>
<feature type="compositionally biased region" description="Polar residues" evidence="1">
    <location>
        <begin position="175"/>
        <end position="190"/>
    </location>
</feature>
<gene>
    <name evidence="3" type="ORF">F0562_013114</name>
</gene>